<feature type="domain" description="Rhodopsin" evidence="8">
    <location>
        <begin position="47"/>
        <end position="252"/>
    </location>
</feature>
<evidence type="ECO:0000313" key="10">
    <source>
        <dbReference type="Proteomes" id="UP000012174"/>
    </source>
</evidence>
<keyword evidence="3 7" id="KW-1133">Transmembrane helix</keyword>
<evidence type="ECO:0000259" key="8">
    <source>
        <dbReference type="Pfam" id="PF20684"/>
    </source>
</evidence>
<protein>
    <submittedName>
        <fullName evidence="9">Putative integral membrane protein</fullName>
    </submittedName>
</protein>
<dbReference type="InterPro" id="IPR052337">
    <property type="entry name" value="SAT4-like"/>
</dbReference>
<evidence type="ECO:0000256" key="5">
    <source>
        <dbReference type="ARBA" id="ARBA00038359"/>
    </source>
</evidence>
<feature type="region of interest" description="Disordered" evidence="6">
    <location>
        <begin position="352"/>
        <end position="372"/>
    </location>
</feature>
<name>M7TJI6_EUTLA</name>
<evidence type="ECO:0000313" key="9">
    <source>
        <dbReference type="EMBL" id="EMR70101.1"/>
    </source>
</evidence>
<keyword evidence="10" id="KW-1185">Reference proteome</keyword>
<dbReference type="PANTHER" id="PTHR33048:SF31">
    <property type="entry name" value="INTEGRAL MEMBRANE PROTEIN"/>
    <property type="match status" value="1"/>
</dbReference>
<comment type="similarity">
    <text evidence="5">Belongs to the SAT4 family.</text>
</comment>
<feature type="transmembrane region" description="Helical" evidence="7">
    <location>
        <begin position="186"/>
        <end position="212"/>
    </location>
</feature>
<feature type="transmembrane region" description="Helical" evidence="7">
    <location>
        <begin position="224"/>
        <end position="242"/>
    </location>
</feature>
<feature type="transmembrane region" description="Helical" evidence="7">
    <location>
        <begin position="26"/>
        <end position="51"/>
    </location>
</feature>
<dbReference type="OrthoDB" id="3897607at2759"/>
<dbReference type="InterPro" id="IPR049326">
    <property type="entry name" value="Rhodopsin_dom_fungi"/>
</dbReference>
<dbReference type="PANTHER" id="PTHR33048">
    <property type="entry name" value="PTH11-LIKE INTEGRAL MEMBRANE PROTEIN (AFU_ORTHOLOGUE AFUA_5G11245)"/>
    <property type="match status" value="1"/>
</dbReference>
<organism evidence="9 10">
    <name type="scientific">Eutypa lata (strain UCR-EL1)</name>
    <name type="common">Grapevine dieback disease fungus</name>
    <name type="synonym">Eutypa armeniacae</name>
    <dbReference type="NCBI Taxonomy" id="1287681"/>
    <lineage>
        <taxon>Eukaryota</taxon>
        <taxon>Fungi</taxon>
        <taxon>Dikarya</taxon>
        <taxon>Ascomycota</taxon>
        <taxon>Pezizomycotina</taxon>
        <taxon>Sordariomycetes</taxon>
        <taxon>Xylariomycetidae</taxon>
        <taxon>Xylariales</taxon>
        <taxon>Diatrypaceae</taxon>
        <taxon>Eutypa</taxon>
    </lineage>
</organism>
<dbReference type="GO" id="GO:0016020">
    <property type="term" value="C:membrane"/>
    <property type="evidence" value="ECO:0007669"/>
    <property type="project" value="UniProtKB-SubCell"/>
</dbReference>
<proteinExistence type="inferred from homology"/>
<feature type="transmembrane region" description="Helical" evidence="7">
    <location>
        <begin position="110"/>
        <end position="135"/>
    </location>
</feature>
<dbReference type="HOGENOM" id="CLU_028200_3_1_1"/>
<keyword evidence="2 7" id="KW-0812">Transmembrane</keyword>
<keyword evidence="4 7" id="KW-0472">Membrane</keyword>
<feature type="transmembrane region" description="Helical" evidence="7">
    <location>
        <begin position="147"/>
        <end position="166"/>
    </location>
</feature>
<evidence type="ECO:0000256" key="1">
    <source>
        <dbReference type="ARBA" id="ARBA00004141"/>
    </source>
</evidence>
<comment type="subcellular location">
    <subcellularLocation>
        <location evidence="1">Membrane</location>
        <topology evidence="1">Multi-pass membrane protein</topology>
    </subcellularLocation>
</comment>
<dbReference type="eggNOG" id="ENOG502RF8Q">
    <property type="taxonomic scope" value="Eukaryota"/>
</dbReference>
<gene>
    <name evidence="9" type="ORF">UCREL1_2867</name>
</gene>
<evidence type="ECO:0000256" key="2">
    <source>
        <dbReference type="ARBA" id="ARBA00022692"/>
    </source>
</evidence>
<dbReference type="AlphaFoldDB" id="M7TJI6"/>
<sequence>MASGQMSGEELSALAYAEPPIQPEGLALAIGVWMYFAGITTSIIIGLRIYARGVMSGGRTWGVDDYLAMLGYLPYIPTITFGIMATHYGLGTEDDKLNTLKLIRAGEYTIYFQILYYISSTITKNAIAFTMLRLFSNKAWVRWVTHINWIFQTLTSIACLVFVFVNCQPFKANYNPLLGTCLPGNGFIIISYFGSVVQVITDWVCAIMPFFVVKNLQMTRRRKVSLLAVLMLGILASVISLVRMPFYKYYDKAAYPDDYLCITACSLPPLRLLFKNFFKGSTDQSKEQSAGAYNSNNYNSTNDKKPFRVGTQLGSLTPQGKPRDDTGHRWDRLDDDNSSRQHIVKKTDIYVEEGGGDDVDYQPPSTRKQMQW</sequence>
<accession>M7TJI6</accession>
<evidence type="ECO:0000256" key="3">
    <source>
        <dbReference type="ARBA" id="ARBA00022989"/>
    </source>
</evidence>
<dbReference type="EMBL" id="KB705966">
    <property type="protein sequence ID" value="EMR70101.1"/>
    <property type="molecule type" value="Genomic_DNA"/>
</dbReference>
<dbReference type="OMA" id="EYQTYWE"/>
<feature type="compositionally biased region" description="Polar residues" evidence="6">
    <location>
        <begin position="363"/>
        <end position="372"/>
    </location>
</feature>
<dbReference type="KEGG" id="ela:UCREL1_2867"/>
<evidence type="ECO:0000256" key="4">
    <source>
        <dbReference type="ARBA" id="ARBA00023136"/>
    </source>
</evidence>
<evidence type="ECO:0000256" key="6">
    <source>
        <dbReference type="SAM" id="MobiDB-lite"/>
    </source>
</evidence>
<evidence type="ECO:0000256" key="7">
    <source>
        <dbReference type="SAM" id="Phobius"/>
    </source>
</evidence>
<reference evidence="10" key="1">
    <citation type="journal article" date="2013" name="Genome Announc.">
        <title>Draft genome sequence of the grapevine dieback fungus Eutypa lata UCR-EL1.</title>
        <authorList>
            <person name="Blanco-Ulate B."/>
            <person name="Rolshausen P.E."/>
            <person name="Cantu D."/>
        </authorList>
    </citation>
    <scope>NUCLEOTIDE SEQUENCE [LARGE SCALE GENOMIC DNA]</scope>
    <source>
        <strain evidence="10">UCR-EL1</strain>
    </source>
</reference>
<dbReference type="Proteomes" id="UP000012174">
    <property type="component" value="Unassembled WGS sequence"/>
</dbReference>
<feature type="region of interest" description="Disordered" evidence="6">
    <location>
        <begin position="286"/>
        <end position="338"/>
    </location>
</feature>
<feature type="compositionally biased region" description="Basic and acidic residues" evidence="6">
    <location>
        <begin position="321"/>
        <end position="338"/>
    </location>
</feature>
<dbReference type="Pfam" id="PF20684">
    <property type="entry name" value="Fung_rhodopsin"/>
    <property type="match status" value="1"/>
</dbReference>
<feature type="transmembrane region" description="Helical" evidence="7">
    <location>
        <begin position="72"/>
        <end position="90"/>
    </location>
</feature>